<gene>
    <name evidence="2" type="ORF">C8A01DRAFT_14730</name>
</gene>
<feature type="region of interest" description="Disordered" evidence="1">
    <location>
        <begin position="1"/>
        <end position="36"/>
    </location>
</feature>
<feature type="region of interest" description="Disordered" evidence="1">
    <location>
        <begin position="484"/>
        <end position="506"/>
    </location>
</feature>
<feature type="region of interest" description="Disordered" evidence="1">
    <location>
        <begin position="723"/>
        <end position="758"/>
    </location>
</feature>
<keyword evidence="3" id="KW-1185">Reference proteome</keyword>
<sequence>MLSRPTFSIRKLIPSPQKKQHDGPEDYEGSYFYHDDDEDMDTLSRIKTWRPPMGLMKRSKPSIDIRRSEDLHRIICIPPLPDTPQSSTTSLCSIDNGTAYAVNASPRSSPPRRPDRSPLASPLMSPQRSPQRSPLLLPQQFEDQQQPPRGRSPVSARTLQPAQLTPPSSPPQQAEMGPETPVASPDTVPTTPATANSTQPTSPEAITPLTPAQPLTPTQPLTPGSDDAITLSQTLSNGKLSDNELDKFPKPKGPSPGAAPVRRKSQRRSQGSVKSIKSPTKTSIKDPLLPAQARLPSNSRPKRAKSKKSRRRPRAPARQSSMWQLTESAKDLFTIRIFHRIEADEMLPESTLREIRMSRAAHWTRSPELGVTHVDNKSTAPTPIEPLSLDDSLDAAAGEDLVTPRASVLNQGAEIVGEDCKTPTALPERQVNGADEGINGQARAEEEAELPLQQPDSPTTRSYNGDDEEGNLPIMMIVEDDPTAQPQLAPSPMPPPMKSPMHRRMPSRQLPPLPTIPEIITTGPEEATLSPTSTPQPLGSASKVNTDDYIFLDSNPCTLTMPAFRHGQIRLAKADLPIGKLAAAVDESLDWTAFQMAILGGAGDFFGESTDYSRPSEAELDELEEVAAWFGSFGFHSAGTLVGPSEPRTPTQPWTPVLPRTPALSPPSPTSTPGSSPRTVVGTRSPGIRRIDPPAATDTDGSGKNNLSLSDSIAGRFFPAPTLAPAGPGYSRHRRSASSTALGQQPQKPKPKLTHSASFESRNHAGLAIDATRRPSVDSIASLPQSPMMDLVVSHDVEGNEYMVPMGFNLSHDLGDFLTWHAEHVSGAGFGPVEGNQI</sequence>
<dbReference type="AlphaFoldDB" id="A0AAN6PIU7"/>
<feature type="compositionally biased region" description="Low complexity" evidence="1">
    <location>
        <begin position="207"/>
        <end position="223"/>
    </location>
</feature>
<protein>
    <submittedName>
        <fullName evidence="2">Uncharacterized protein</fullName>
    </submittedName>
</protein>
<feature type="compositionally biased region" description="Polar residues" evidence="1">
    <location>
        <begin position="187"/>
        <end position="204"/>
    </location>
</feature>
<feature type="compositionally biased region" description="Pro residues" evidence="1">
    <location>
        <begin position="489"/>
        <end position="498"/>
    </location>
</feature>
<feature type="compositionally biased region" description="Low complexity" evidence="1">
    <location>
        <begin position="272"/>
        <end position="282"/>
    </location>
</feature>
<feature type="region of interest" description="Disordered" evidence="1">
    <location>
        <begin position="101"/>
        <end position="322"/>
    </location>
</feature>
<feature type="region of interest" description="Disordered" evidence="1">
    <location>
        <begin position="641"/>
        <end position="708"/>
    </location>
</feature>
<feature type="compositionally biased region" description="Basic residues" evidence="1">
    <location>
        <begin position="300"/>
        <end position="315"/>
    </location>
</feature>
<feature type="compositionally biased region" description="Polar residues" evidence="1">
    <location>
        <begin position="737"/>
        <end position="747"/>
    </location>
</feature>
<evidence type="ECO:0000256" key="1">
    <source>
        <dbReference type="SAM" id="MobiDB-lite"/>
    </source>
</evidence>
<feature type="compositionally biased region" description="Polar residues" evidence="1">
    <location>
        <begin position="699"/>
        <end position="708"/>
    </location>
</feature>
<reference evidence="3" key="1">
    <citation type="journal article" date="2023" name="Mol. Phylogenet. Evol.">
        <title>Genome-scale phylogeny and comparative genomics of the fungal order Sordariales.</title>
        <authorList>
            <person name="Hensen N."/>
            <person name="Bonometti L."/>
            <person name="Westerberg I."/>
            <person name="Brannstrom I.O."/>
            <person name="Guillou S."/>
            <person name="Cros-Aarteil S."/>
            <person name="Calhoun S."/>
            <person name="Haridas S."/>
            <person name="Kuo A."/>
            <person name="Mondo S."/>
            <person name="Pangilinan J."/>
            <person name="Riley R."/>
            <person name="LaButti K."/>
            <person name="Andreopoulos B."/>
            <person name="Lipzen A."/>
            <person name="Chen C."/>
            <person name="Yan M."/>
            <person name="Daum C."/>
            <person name="Ng V."/>
            <person name="Clum A."/>
            <person name="Steindorff A."/>
            <person name="Ohm R.A."/>
            <person name="Martin F."/>
            <person name="Silar P."/>
            <person name="Natvig D.O."/>
            <person name="Lalanne C."/>
            <person name="Gautier V."/>
            <person name="Ament-Velasquez S.L."/>
            <person name="Kruys A."/>
            <person name="Hutchinson M.I."/>
            <person name="Powell A.J."/>
            <person name="Barry K."/>
            <person name="Miller A.N."/>
            <person name="Grigoriev I.V."/>
            <person name="Debuchy R."/>
            <person name="Gladieux P."/>
            <person name="Hiltunen Thoren M."/>
            <person name="Johannesson H."/>
        </authorList>
    </citation>
    <scope>NUCLEOTIDE SEQUENCE [LARGE SCALE GENOMIC DNA]</scope>
    <source>
        <strain evidence="3">CBS 284.82</strain>
    </source>
</reference>
<accession>A0AAN6PIU7</accession>
<evidence type="ECO:0000313" key="2">
    <source>
        <dbReference type="EMBL" id="KAK4041552.1"/>
    </source>
</evidence>
<feature type="compositionally biased region" description="Polar residues" evidence="1">
    <location>
        <begin position="230"/>
        <end position="240"/>
    </location>
</feature>
<feature type="compositionally biased region" description="Polar residues" evidence="1">
    <location>
        <begin position="454"/>
        <end position="463"/>
    </location>
</feature>
<proteinExistence type="predicted"/>
<evidence type="ECO:0000313" key="3">
    <source>
        <dbReference type="Proteomes" id="UP001303115"/>
    </source>
</evidence>
<feature type="compositionally biased region" description="Polar residues" evidence="1">
    <location>
        <begin position="155"/>
        <end position="166"/>
    </location>
</feature>
<name>A0AAN6PIU7_9PEZI</name>
<dbReference type="Proteomes" id="UP001303115">
    <property type="component" value="Unassembled WGS sequence"/>
</dbReference>
<feature type="region of interest" description="Disordered" evidence="1">
    <location>
        <begin position="442"/>
        <end position="470"/>
    </location>
</feature>
<dbReference type="EMBL" id="MU854355">
    <property type="protein sequence ID" value="KAK4041552.1"/>
    <property type="molecule type" value="Genomic_DNA"/>
</dbReference>
<comment type="caution">
    <text evidence="2">The sequence shown here is derived from an EMBL/GenBank/DDBJ whole genome shotgun (WGS) entry which is preliminary data.</text>
</comment>
<organism evidence="2 3">
    <name type="scientific">Parachaetomium inaequale</name>
    <dbReference type="NCBI Taxonomy" id="2588326"/>
    <lineage>
        <taxon>Eukaryota</taxon>
        <taxon>Fungi</taxon>
        <taxon>Dikarya</taxon>
        <taxon>Ascomycota</taxon>
        <taxon>Pezizomycotina</taxon>
        <taxon>Sordariomycetes</taxon>
        <taxon>Sordariomycetidae</taxon>
        <taxon>Sordariales</taxon>
        <taxon>Chaetomiaceae</taxon>
        <taxon>Parachaetomium</taxon>
    </lineage>
</organism>